<dbReference type="SUPFAM" id="SSF53383">
    <property type="entry name" value="PLP-dependent transferases"/>
    <property type="match status" value="1"/>
</dbReference>
<dbReference type="InterPro" id="IPR015424">
    <property type="entry name" value="PyrdxlP-dep_Trfase"/>
</dbReference>
<dbReference type="Gene3D" id="3.40.640.10">
    <property type="entry name" value="Type I PLP-dependent aspartate aminotransferase-like (Major domain)"/>
    <property type="match status" value="1"/>
</dbReference>
<evidence type="ECO:0000256" key="5">
    <source>
        <dbReference type="ARBA" id="ARBA00022898"/>
    </source>
</evidence>
<dbReference type="GO" id="GO:0030170">
    <property type="term" value="F:pyridoxal phosphate binding"/>
    <property type="evidence" value="ECO:0007669"/>
    <property type="project" value="InterPro"/>
</dbReference>
<dbReference type="KEGG" id="bhc:JFL75_18800"/>
<keyword evidence="3 7" id="KW-0032">Aminotransferase</keyword>
<dbReference type="RefSeq" id="WP_215626261.1">
    <property type="nucleotide sequence ID" value="NZ_CP067089.2"/>
</dbReference>
<dbReference type="GO" id="GO:0008483">
    <property type="term" value="F:transaminase activity"/>
    <property type="evidence" value="ECO:0007669"/>
    <property type="project" value="UniProtKB-KW"/>
</dbReference>
<evidence type="ECO:0000313" key="7">
    <source>
        <dbReference type="EMBL" id="QQO08956.1"/>
    </source>
</evidence>
<dbReference type="InterPro" id="IPR015421">
    <property type="entry name" value="PyrdxlP-dep_Trfase_major"/>
</dbReference>
<dbReference type="AlphaFoldDB" id="A0A7T7XM85"/>
<comment type="similarity">
    <text evidence="2">Belongs to the class-I pyridoxal-phosphate-dependent aminotransferase family.</text>
</comment>
<evidence type="ECO:0000256" key="2">
    <source>
        <dbReference type="ARBA" id="ARBA00007441"/>
    </source>
</evidence>
<dbReference type="InterPro" id="IPR050596">
    <property type="entry name" value="AspAT/PAT-like"/>
</dbReference>
<comment type="cofactor">
    <cofactor evidence="1">
        <name>pyridoxal 5'-phosphate</name>
        <dbReference type="ChEBI" id="CHEBI:597326"/>
    </cofactor>
</comment>
<proteinExistence type="inferred from homology"/>
<dbReference type="Gene3D" id="3.90.1150.10">
    <property type="entry name" value="Aspartate Aminotransferase, domain 1"/>
    <property type="match status" value="1"/>
</dbReference>
<dbReference type="GO" id="GO:0006520">
    <property type="term" value="P:amino acid metabolic process"/>
    <property type="evidence" value="ECO:0007669"/>
    <property type="project" value="InterPro"/>
</dbReference>
<sequence>MNILAEELNSVLDGTVAGRLFSKLGRRIYFPKGIIAQSGEAKKHAHVANATIGMAFKDGKPLILSAIAEGMPTLTPAEAVTYAPTAGVEAVRNAWKKEIIRKNPSINPDGFSLPAVVPGLSAGISYLADLFLDEGDTILTSDPSWDNYALIFGERRGAAVQEVPFFGDADGLNIAGIWDAVAKAAKTGTVRIILNFPNNPSGYAPTKKEADELTALIRETAEGGADVLVICDDAYFGLFYEEDTYKESLFGRFAALHERVLAVKIDGPTKEDYVWGLRVGFVTFGSAGMDGSSYDALVKKLMGIIRSSVSCANTPAQYLMLKTLEDSRTAGEKKTYYGYLEARYRKVKEFLAANPDHPILKPLPFNSGYFMSFRCTGIDAEELRQELLSKHGVGTIALGNKYLRVAFSSAEADQIEGIYRTIFETAAGMK</sequence>
<dbReference type="NCBIfam" id="NF006388">
    <property type="entry name" value="PRK08637.1"/>
    <property type="match status" value="1"/>
</dbReference>
<reference evidence="7" key="1">
    <citation type="submission" date="2021-01" db="EMBL/GenBank/DDBJ databases">
        <title>Description of Breznakiella homolactica.</title>
        <authorList>
            <person name="Song Y."/>
            <person name="Brune A."/>
        </authorList>
    </citation>
    <scope>NUCLEOTIDE SEQUENCE</scope>
    <source>
        <strain evidence="7">RmG30</strain>
    </source>
</reference>
<evidence type="ECO:0000256" key="4">
    <source>
        <dbReference type="ARBA" id="ARBA00022679"/>
    </source>
</evidence>
<feature type="domain" description="Aminotransferase class I/classII large" evidence="6">
    <location>
        <begin position="82"/>
        <end position="414"/>
    </location>
</feature>
<dbReference type="CDD" id="cd00609">
    <property type="entry name" value="AAT_like"/>
    <property type="match status" value="1"/>
</dbReference>
<evidence type="ECO:0000256" key="1">
    <source>
        <dbReference type="ARBA" id="ARBA00001933"/>
    </source>
</evidence>
<protein>
    <submittedName>
        <fullName evidence="7">Aminotransferase class I/II-fold pyridoxal phosphate-dependent enzyme</fullName>
    </submittedName>
</protein>
<dbReference type="InterPro" id="IPR004839">
    <property type="entry name" value="Aminotransferase_I/II_large"/>
</dbReference>
<name>A0A7T7XM85_9SPIR</name>
<evidence type="ECO:0000259" key="6">
    <source>
        <dbReference type="Pfam" id="PF00155"/>
    </source>
</evidence>
<keyword evidence="5" id="KW-0663">Pyridoxal phosphate</keyword>
<keyword evidence="8" id="KW-1185">Reference proteome</keyword>
<evidence type="ECO:0000256" key="3">
    <source>
        <dbReference type="ARBA" id="ARBA00022576"/>
    </source>
</evidence>
<dbReference type="Proteomes" id="UP000595917">
    <property type="component" value="Chromosome"/>
</dbReference>
<dbReference type="Pfam" id="PF00155">
    <property type="entry name" value="Aminotran_1_2"/>
    <property type="match status" value="1"/>
</dbReference>
<keyword evidence="4" id="KW-0808">Transferase</keyword>
<dbReference type="PANTHER" id="PTHR46383:SF1">
    <property type="entry name" value="ASPARTATE AMINOTRANSFERASE"/>
    <property type="match status" value="1"/>
</dbReference>
<evidence type="ECO:0000313" key="8">
    <source>
        <dbReference type="Proteomes" id="UP000595917"/>
    </source>
</evidence>
<accession>A0A7T7XM85</accession>
<organism evidence="7 8">
    <name type="scientific">Breznakiella homolactica</name>
    <dbReference type="NCBI Taxonomy" id="2798577"/>
    <lineage>
        <taxon>Bacteria</taxon>
        <taxon>Pseudomonadati</taxon>
        <taxon>Spirochaetota</taxon>
        <taxon>Spirochaetia</taxon>
        <taxon>Spirochaetales</taxon>
        <taxon>Breznakiellaceae</taxon>
        <taxon>Breznakiella</taxon>
    </lineage>
</organism>
<gene>
    <name evidence="7" type="ORF">JFL75_18800</name>
</gene>
<dbReference type="InterPro" id="IPR015422">
    <property type="entry name" value="PyrdxlP-dep_Trfase_small"/>
</dbReference>
<dbReference type="PANTHER" id="PTHR46383">
    <property type="entry name" value="ASPARTATE AMINOTRANSFERASE"/>
    <property type="match status" value="1"/>
</dbReference>
<dbReference type="EMBL" id="CP067089">
    <property type="protein sequence ID" value="QQO08956.1"/>
    <property type="molecule type" value="Genomic_DNA"/>
</dbReference>